<dbReference type="PROSITE" id="PS01279">
    <property type="entry name" value="PCMT"/>
    <property type="match status" value="1"/>
</dbReference>
<evidence type="ECO:0000256" key="4">
    <source>
        <dbReference type="ARBA" id="ARBA00022603"/>
    </source>
</evidence>
<dbReference type="HAMAP" id="MF_00090">
    <property type="entry name" value="PIMT"/>
    <property type="match status" value="1"/>
</dbReference>
<evidence type="ECO:0000313" key="9">
    <source>
        <dbReference type="Proteomes" id="UP000334340"/>
    </source>
</evidence>
<keyword evidence="6 7" id="KW-0949">S-adenosyl-L-methionine</keyword>
<dbReference type="FunFam" id="3.40.50.150:FF:000010">
    <property type="entry name" value="Protein-L-isoaspartate O-methyltransferase"/>
    <property type="match status" value="1"/>
</dbReference>
<dbReference type="GO" id="GO:0030091">
    <property type="term" value="P:protein repair"/>
    <property type="evidence" value="ECO:0007669"/>
    <property type="project" value="UniProtKB-UniRule"/>
</dbReference>
<gene>
    <name evidence="7" type="primary">pcm</name>
    <name evidence="8" type="ORF">MELA_00327</name>
</gene>
<sequence>MDYTVARQRMIAEQLVRRGITHPRVLQAMAKVQRHLFVEEAFWGRAYGDYSLPIGEKQTISQPFMVALMTELLDLGAHQRVLEIGTGSGYQTAILAELGAKVYSIERHKALASRARQRLESLGYYQVWIRVGDGSVGWKDRAPFDAIIVGAGAPNIPMSLTEQLVDNGRLVLPVGQPSNQILKKGTKRGPSIHWTDLRSCTFVKLIGRQGWDE</sequence>
<keyword evidence="3 7" id="KW-0963">Cytoplasm</keyword>
<dbReference type="EMBL" id="CABIKM010000004">
    <property type="protein sequence ID" value="VUZ83966.1"/>
    <property type="molecule type" value="Genomic_DNA"/>
</dbReference>
<name>A0A564ZFQ3_9BACT</name>
<keyword evidence="9" id="KW-1185">Reference proteome</keyword>
<dbReference type="Gene3D" id="3.40.50.150">
    <property type="entry name" value="Vaccinia Virus protein VP39"/>
    <property type="match status" value="1"/>
</dbReference>
<evidence type="ECO:0000256" key="1">
    <source>
        <dbReference type="ARBA" id="ARBA00004496"/>
    </source>
</evidence>
<organism evidence="8 9">
    <name type="scientific">Candidatus Methylomirabilis lanthanidiphila</name>
    <dbReference type="NCBI Taxonomy" id="2211376"/>
    <lineage>
        <taxon>Bacteria</taxon>
        <taxon>Candidatus Methylomirabilota</taxon>
        <taxon>Candidatus Methylomirabilia</taxon>
        <taxon>Candidatus Methylomirabilales</taxon>
        <taxon>Candidatus Methylomirabilaceae</taxon>
        <taxon>Candidatus Methylomirabilis</taxon>
    </lineage>
</organism>
<dbReference type="InterPro" id="IPR000682">
    <property type="entry name" value="PCMT"/>
</dbReference>
<comment type="similarity">
    <text evidence="2 7">Belongs to the methyltransferase superfamily. L-isoaspartyl/D-aspartyl protein methyltransferase family.</text>
</comment>
<keyword evidence="4 7" id="KW-0489">Methyltransferase</keyword>
<dbReference type="SUPFAM" id="SSF53335">
    <property type="entry name" value="S-adenosyl-L-methionine-dependent methyltransferases"/>
    <property type="match status" value="1"/>
</dbReference>
<evidence type="ECO:0000256" key="2">
    <source>
        <dbReference type="ARBA" id="ARBA00005369"/>
    </source>
</evidence>
<dbReference type="NCBIfam" id="TIGR00080">
    <property type="entry name" value="pimt"/>
    <property type="match status" value="1"/>
</dbReference>
<protein>
    <recommendedName>
        <fullName evidence="7">Protein-L-isoaspartate O-methyltransferase</fullName>
        <ecNumber evidence="7">2.1.1.77</ecNumber>
    </recommendedName>
    <alternativeName>
        <fullName evidence="7">L-isoaspartyl protein carboxyl methyltransferase</fullName>
    </alternativeName>
    <alternativeName>
        <fullName evidence="7">Protein L-isoaspartyl methyltransferase</fullName>
    </alternativeName>
    <alternativeName>
        <fullName evidence="7">Protein-beta-aspartate methyltransferase</fullName>
        <shortName evidence="7">PIMT</shortName>
    </alternativeName>
</protein>
<dbReference type="PANTHER" id="PTHR11579:SF0">
    <property type="entry name" value="PROTEIN-L-ISOASPARTATE(D-ASPARTATE) O-METHYLTRANSFERASE"/>
    <property type="match status" value="1"/>
</dbReference>
<dbReference type="Proteomes" id="UP000334340">
    <property type="component" value="Unassembled WGS sequence"/>
</dbReference>
<dbReference type="Pfam" id="PF01135">
    <property type="entry name" value="PCMT"/>
    <property type="match status" value="1"/>
</dbReference>
<dbReference type="GO" id="GO:0005737">
    <property type="term" value="C:cytoplasm"/>
    <property type="evidence" value="ECO:0007669"/>
    <property type="project" value="UniProtKB-SubCell"/>
</dbReference>
<proteinExistence type="inferred from homology"/>
<dbReference type="CDD" id="cd02440">
    <property type="entry name" value="AdoMet_MTases"/>
    <property type="match status" value="1"/>
</dbReference>
<dbReference type="PANTHER" id="PTHR11579">
    <property type="entry name" value="PROTEIN-L-ISOASPARTATE O-METHYLTRANSFERASE"/>
    <property type="match status" value="1"/>
</dbReference>
<evidence type="ECO:0000256" key="5">
    <source>
        <dbReference type="ARBA" id="ARBA00022679"/>
    </source>
</evidence>
<dbReference type="EC" id="2.1.1.77" evidence="7"/>
<dbReference type="InterPro" id="IPR029063">
    <property type="entry name" value="SAM-dependent_MTases_sf"/>
</dbReference>
<comment type="subcellular location">
    <subcellularLocation>
        <location evidence="1 7">Cytoplasm</location>
    </subcellularLocation>
</comment>
<evidence type="ECO:0000256" key="3">
    <source>
        <dbReference type="ARBA" id="ARBA00022490"/>
    </source>
</evidence>
<dbReference type="GO" id="GO:0004719">
    <property type="term" value="F:protein-L-isoaspartate (D-aspartate) O-methyltransferase activity"/>
    <property type="evidence" value="ECO:0007669"/>
    <property type="project" value="UniProtKB-UniRule"/>
</dbReference>
<accession>A0A564ZFQ3</accession>
<evidence type="ECO:0000256" key="6">
    <source>
        <dbReference type="ARBA" id="ARBA00022691"/>
    </source>
</evidence>
<dbReference type="AlphaFoldDB" id="A0A564ZFQ3"/>
<comment type="function">
    <text evidence="7">Catalyzes the methyl esterification of L-isoaspartyl residues in peptides and proteins that result from spontaneous decomposition of normal L-aspartyl and L-asparaginyl residues. It plays a role in the repair and/or degradation of damaged proteins.</text>
</comment>
<keyword evidence="5 7" id="KW-0808">Transferase</keyword>
<evidence type="ECO:0000313" key="8">
    <source>
        <dbReference type="EMBL" id="VUZ83966.1"/>
    </source>
</evidence>
<evidence type="ECO:0000256" key="7">
    <source>
        <dbReference type="HAMAP-Rule" id="MF_00090"/>
    </source>
</evidence>
<reference evidence="8 9" key="1">
    <citation type="submission" date="2019-07" db="EMBL/GenBank/DDBJ databases">
        <authorList>
            <person name="Cremers G."/>
        </authorList>
    </citation>
    <scope>NUCLEOTIDE SEQUENCE [LARGE SCALE GENOMIC DNA]</scope>
</reference>
<dbReference type="GO" id="GO:0032259">
    <property type="term" value="P:methylation"/>
    <property type="evidence" value="ECO:0007669"/>
    <property type="project" value="UniProtKB-KW"/>
</dbReference>
<comment type="catalytic activity">
    <reaction evidence="7">
        <text>[protein]-L-isoaspartate + S-adenosyl-L-methionine = [protein]-L-isoaspartate alpha-methyl ester + S-adenosyl-L-homocysteine</text>
        <dbReference type="Rhea" id="RHEA:12705"/>
        <dbReference type="Rhea" id="RHEA-COMP:12143"/>
        <dbReference type="Rhea" id="RHEA-COMP:12144"/>
        <dbReference type="ChEBI" id="CHEBI:57856"/>
        <dbReference type="ChEBI" id="CHEBI:59789"/>
        <dbReference type="ChEBI" id="CHEBI:90596"/>
        <dbReference type="ChEBI" id="CHEBI:90598"/>
        <dbReference type="EC" id="2.1.1.77"/>
    </reaction>
</comment>
<feature type="active site" evidence="7">
    <location>
        <position position="61"/>
    </location>
</feature>
<dbReference type="NCBIfam" id="NF001453">
    <property type="entry name" value="PRK00312.1"/>
    <property type="match status" value="1"/>
</dbReference>